<dbReference type="GO" id="GO:0016747">
    <property type="term" value="F:acyltransferase activity, transferring groups other than amino-acyl groups"/>
    <property type="evidence" value="ECO:0007669"/>
    <property type="project" value="InterPro"/>
</dbReference>
<feature type="transmembrane region" description="Helical" evidence="1">
    <location>
        <begin position="226"/>
        <end position="250"/>
    </location>
</feature>
<dbReference type="GeneID" id="29114825"/>
<evidence type="ECO:0000259" key="2">
    <source>
        <dbReference type="Pfam" id="PF01757"/>
    </source>
</evidence>
<dbReference type="KEGG" id="aalt:CC77DRAFT_1075831"/>
<feature type="domain" description="Acyltransferase 3" evidence="2">
    <location>
        <begin position="12"/>
        <end position="415"/>
    </location>
</feature>
<proteinExistence type="predicted"/>
<dbReference type="EMBL" id="KV441487">
    <property type="protein sequence ID" value="OAG17294.1"/>
    <property type="molecule type" value="Genomic_DNA"/>
</dbReference>
<dbReference type="VEuPathDB" id="FungiDB:CC77DRAFT_1075831"/>
<gene>
    <name evidence="3" type="ORF">CC77DRAFT_1075831</name>
</gene>
<dbReference type="PANTHER" id="PTHR23028:SF134">
    <property type="entry name" value="PUTATIVE (AFU_ORTHOLOGUE AFUA_4G08520)-RELATED"/>
    <property type="match status" value="1"/>
</dbReference>
<dbReference type="RefSeq" id="XP_018382715.1">
    <property type="nucleotide sequence ID" value="XM_018529231.1"/>
</dbReference>
<evidence type="ECO:0000313" key="4">
    <source>
        <dbReference type="Proteomes" id="UP000077248"/>
    </source>
</evidence>
<dbReference type="Proteomes" id="UP000077248">
    <property type="component" value="Unassembled WGS sequence"/>
</dbReference>
<keyword evidence="1" id="KW-0812">Transmembrane</keyword>
<feature type="transmembrane region" description="Helical" evidence="1">
    <location>
        <begin position="67"/>
        <end position="87"/>
    </location>
</feature>
<sequence length="437" mass="49883">MVTKLVPAGREIWLDGLRGIAAVIVVWFHMTTGKLATPYRSFWDLPASDNRQLIQVLPFRIFFSGPGMVDIFFVVSGYSISIGLIKFRHEGSMARFYQRLTSSVVRRMFRLCFPVAIMMLGSHALYYTGLYTIPFKEGTGCAGAHPWESPIPHVQCLARSLVSIINVENIQNLTLNDHFWTIPVEIRGSMKVYLTLLGLSNVRKTARILIIGLLCVRSWWNGTPEFMAFFAGVLYAELSASVSFGQHEILPSKTVLNRLSSLSIYLAFLLGIYLLCLPIRIQSEGTIDANFPPDWFFLEWCPPLLWWNTETTMRTWHTFGAILVVGSMRVLPRLRAPFETRAARFLGHISFSLYLCHQTVLRIMLHWSLHWTSLCITGVSYFEAHPQRKWGIVFVAWMLTTPLMTGVLLLISVYMAELVDRKSISVGLYMERLLCRL</sequence>
<keyword evidence="1" id="KW-0472">Membrane</keyword>
<feature type="transmembrane region" description="Helical" evidence="1">
    <location>
        <begin position="390"/>
        <end position="415"/>
    </location>
</feature>
<evidence type="ECO:0000313" key="3">
    <source>
        <dbReference type="EMBL" id="OAG17294.1"/>
    </source>
</evidence>
<evidence type="ECO:0000256" key="1">
    <source>
        <dbReference type="SAM" id="Phobius"/>
    </source>
</evidence>
<dbReference type="AlphaFoldDB" id="A0A177DBU3"/>
<name>A0A177DBU3_ALTAL</name>
<feature type="transmembrane region" description="Helical" evidence="1">
    <location>
        <begin position="108"/>
        <end position="127"/>
    </location>
</feature>
<dbReference type="InterPro" id="IPR050879">
    <property type="entry name" value="Acyltransferase_3"/>
</dbReference>
<keyword evidence="1" id="KW-1133">Transmembrane helix</keyword>
<keyword evidence="4" id="KW-1185">Reference proteome</keyword>
<dbReference type="OMA" id="INSSPRW"/>
<dbReference type="PANTHER" id="PTHR23028">
    <property type="entry name" value="ACETYLTRANSFERASE"/>
    <property type="match status" value="1"/>
</dbReference>
<reference evidence="3 4" key="1">
    <citation type="submission" date="2016-05" db="EMBL/GenBank/DDBJ databases">
        <title>Comparative analysis of secretome profiles of manganese(II)-oxidizing ascomycete fungi.</title>
        <authorList>
            <consortium name="DOE Joint Genome Institute"/>
            <person name="Zeiner C.A."/>
            <person name="Purvine S.O."/>
            <person name="Zink E.M."/>
            <person name="Wu S."/>
            <person name="Pasa-Tolic L."/>
            <person name="Chaput D.L."/>
            <person name="Haridas S."/>
            <person name="Grigoriev I.V."/>
            <person name="Santelli C.M."/>
            <person name="Hansel C.M."/>
        </authorList>
    </citation>
    <scope>NUCLEOTIDE SEQUENCE [LARGE SCALE GENOMIC DNA]</scope>
    <source>
        <strain evidence="3 4">SRC1lrK2f</strain>
    </source>
</reference>
<feature type="transmembrane region" description="Helical" evidence="1">
    <location>
        <begin position="12"/>
        <end position="30"/>
    </location>
</feature>
<organism evidence="3 4">
    <name type="scientific">Alternaria alternata</name>
    <name type="common">Alternaria rot fungus</name>
    <name type="synonym">Torula alternata</name>
    <dbReference type="NCBI Taxonomy" id="5599"/>
    <lineage>
        <taxon>Eukaryota</taxon>
        <taxon>Fungi</taxon>
        <taxon>Dikarya</taxon>
        <taxon>Ascomycota</taxon>
        <taxon>Pezizomycotina</taxon>
        <taxon>Dothideomycetes</taxon>
        <taxon>Pleosporomycetidae</taxon>
        <taxon>Pleosporales</taxon>
        <taxon>Pleosporineae</taxon>
        <taxon>Pleosporaceae</taxon>
        <taxon>Alternaria</taxon>
        <taxon>Alternaria sect. Alternaria</taxon>
        <taxon>Alternaria alternata complex</taxon>
    </lineage>
</organism>
<accession>A0A177DBU3</accession>
<dbReference type="Pfam" id="PF01757">
    <property type="entry name" value="Acyl_transf_3"/>
    <property type="match status" value="1"/>
</dbReference>
<feature type="transmembrane region" description="Helical" evidence="1">
    <location>
        <begin position="351"/>
        <end position="370"/>
    </location>
</feature>
<feature type="transmembrane region" description="Helical" evidence="1">
    <location>
        <begin position="262"/>
        <end position="281"/>
    </location>
</feature>
<protein>
    <recommendedName>
        <fullName evidence="2">Acyltransferase 3 domain-containing protein</fullName>
    </recommendedName>
</protein>
<feature type="transmembrane region" description="Helical" evidence="1">
    <location>
        <begin position="313"/>
        <end position="331"/>
    </location>
</feature>
<dbReference type="InterPro" id="IPR002656">
    <property type="entry name" value="Acyl_transf_3_dom"/>
</dbReference>